<dbReference type="InterPro" id="IPR014825">
    <property type="entry name" value="DNA_alkylation"/>
</dbReference>
<gene>
    <name evidence="1" type="ORF">HON47_05400</name>
</gene>
<dbReference type="Pfam" id="PF08713">
    <property type="entry name" value="DNA_alkylation"/>
    <property type="match status" value="1"/>
</dbReference>
<name>A0A8T5GG41_9ARCH</name>
<proteinExistence type="predicted"/>
<dbReference type="AlphaFoldDB" id="A0A8T5GG41"/>
<accession>A0A8T5GG41</accession>
<dbReference type="SUPFAM" id="SSF48371">
    <property type="entry name" value="ARM repeat"/>
    <property type="match status" value="1"/>
</dbReference>
<evidence type="ECO:0000313" key="2">
    <source>
        <dbReference type="Proteomes" id="UP000722459"/>
    </source>
</evidence>
<comment type="caution">
    <text evidence="1">The sequence shown here is derived from an EMBL/GenBank/DDBJ whole genome shotgun (WGS) entry which is preliminary data.</text>
</comment>
<dbReference type="PANTHER" id="PTHR34070:SF1">
    <property type="entry name" value="DNA ALKYLATION REPAIR PROTEIN"/>
    <property type="match status" value="1"/>
</dbReference>
<dbReference type="PANTHER" id="PTHR34070">
    <property type="entry name" value="ARMADILLO-TYPE FOLD"/>
    <property type="match status" value="1"/>
</dbReference>
<dbReference type="Gene3D" id="1.25.10.90">
    <property type="match status" value="1"/>
</dbReference>
<protein>
    <submittedName>
        <fullName evidence="1">DNA alkylation repair protein</fullName>
    </submittedName>
</protein>
<dbReference type="InterPro" id="IPR016024">
    <property type="entry name" value="ARM-type_fold"/>
</dbReference>
<organism evidence="1 2">
    <name type="scientific">Candidatus Iainarchaeum sp</name>
    <dbReference type="NCBI Taxonomy" id="3101447"/>
    <lineage>
        <taxon>Archaea</taxon>
        <taxon>Candidatus Iainarchaeota</taxon>
        <taxon>Candidatus Iainarchaeia</taxon>
        <taxon>Candidatus Iainarchaeales</taxon>
        <taxon>Candidatus Iainarchaeaceae</taxon>
        <taxon>Candidatus Iainarchaeum</taxon>
    </lineage>
</organism>
<reference evidence="1" key="1">
    <citation type="journal article" date="2021" name="ISME J.">
        <title>Mercury methylation by metabolically versatile and cosmopolitan marine bacteria.</title>
        <authorList>
            <person name="Lin H."/>
            <person name="Ascher D.B."/>
            <person name="Myung Y."/>
            <person name="Lamborg C.H."/>
            <person name="Hallam S.J."/>
            <person name="Gionfriddo C.M."/>
            <person name="Holt K.E."/>
            <person name="Moreau J.W."/>
        </authorList>
    </citation>
    <scope>NUCLEOTIDE SEQUENCE</scope>
    <source>
        <strain evidence="1">SI075_bin30</strain>
    </source>
</reference>
<dbReference type="EMBL" id="JABJNZ010000066">
    <property type="protein sequence ID" value="MBT4870983.1"/>
    <property type="molecule type" value="Genomic_DNA"/>
</dbReference>
<dbReference type="CDD" id="cd06561">
    <property type="entry name" value="AlkD_like"/>
    <property type="match status" value="1"/>
</dbReference>
<evidence type="ECO:0000313" key="1">
    <source>
        <dbReference type="EMBL" id="MBT4870983.1"/>
    </source>
</evidence>
<dbReference type="Proteomes" id="UP000722459">
    <property type="component" value="Unassembled WGS sequence"/>
</dbReference>
<sequence>MDSKSIQKELTKFANKEKAKILQGFFKTGKGEYGEGDIFLGITVPTQRKIAQKYTSLSLNEIKKLLTSKIHEERLTALIILTYKYEKTKKNIEKKEIYDFYLSNTKYINNWDLVDVTTPKIIGNYLLEHKQSRKILYTLANSKNLWEKRISILATFTFIKNNDFVDTIKISEMFLSEEHDLMHKATGWMLREVGKKNEKELTNFLDKHKKKMPRTMLRYSIEKLEEKKRKYYLNTSK</sequence>